<organism evidence="7">
    <name type="scientific">Bradyrhizobium diazoefficiens</name>
    <dbReference type="NCBI Taxonomy" id="1355477"/>
    <lineage>
        <taxon>Bacteria</taxon>
        <taxon>Pseudomonadati</taxon>
        <taxon>Pseudomonadota</taxon>
        <taxon>Alphaproteobacteria</taxon>
        <taxon>Hyphomicrobiales</taxon>
        <taxon>Nitrobacteraceae</taxon>
        <taxon>Bradyrhizobium</taxon>
    </lineage>
</organism>
<dbReference type="EMBL" id="AP023097">
    <property type="protein sequence ID" value="BCE78023.1"/>
    <property type="molecule type" value="Genomic_DNA"/>
</dbReference>
<reference evidence="2" key="3">
    <citation type="submission" date="2020-05" db="EMBL/GenBank/DDBJ databases">
        <title>Complete genome sequence of Bradyrhizobium diazoefficiens XF2 isolated from soybean nodule.</title>
        <authorList>
            <person name="Noda R."/>
            <person name="Kakizaki K."/>
            <person name="Minamisawa K."/>
        </authorList>
    </citation>
    <scope>NUCLEOTIDE SEQUENCE</scope>
    <source>
        <strain evidence="2">XF2</strain>
    </source>
</reference>
<evidence type="ECO:0000313" key="7">
    <source>
        <dbReference type="EMBL" id="BCE78023.1"/>
    </source>
</evidence>
<dbReference type="EMBL" id="AP023099">
    <property type="protein sequence ID" value="BCE95435.1"/>
    <property type="molecule type" value="Genomic_DNA"/>
</dbReference>
<evidence type="ECO:0000313" key="2">
    <source>
        <dbReference type="EMBL" id="BCE34434.1"/>
    </source>
</evidence>
<evidence type="ECO:0000313" key="8">
    <source>
        <dbReference type="EMBL" id="BCE86644.1"/>
    </source>
</evidence>
<evidence type="ECO:0000313" key="9">
    <source>
        <dbReference type="EMBL" id="BCE95435.1"/>
    </source>
</evidence>
<evidence type="ECO:0000313" key="4">
    <source>
        <dbReference type="EMBL" id="BCE51941.1"/>
    </source>
</evidence>
<dbReference type="EMBL" id="AP023096">
    <property type="protein sequence ID" value="BCE69358.1"/>
    <property type="molecule type" value="Genomic_DNA"/>
</dbReference>
<proteinExistence type="predicted"/>
<reference evidence="8" key="9">
    <citation type="submission" date="2020-05" db="EMBL/GenBank/DDBJ databases">
        <title>Complete genome sequence of Bradyrhizobium diazoefficiens XF9 isolated from soybean nodule.</title>
        <authorList>
            <person name="Noda R."/>
            <person name="Kakizaki K."/>
            <person name="Minamisawa K."/>
        </authorList>
    </citation>
    <scope>NUCLEOTIDE SEQUENCE</scope>
    <source>
        <strain evidence="8">XF9</strain>
    </source>
</reference>
<dbReference type="EMBL" id="AP023092">
    <property type="protein sequence ID" value="BCE34434.1"/>
    <property type="molecule type" value="Genomic_DNA"/>
</dbReference>
<reference evidence="7" key="8">
    <citation type="submission" date="2020-05" db="EMBL/GenBank/DDBJ databases">
        <title>Complete genome sequence of Bradyrhizobium diazoefficiens XF8 isolated from soybean nodule.</title>
        <authorList>
            <person name="Noda R."/>
            <person name="Kakizaki K."/>
            <person name="Minamisawa K."/>
        </authorList>
    </citation>
    <scope>NUCLEOTIDE SEQUENCE</scope>
    <source>
        <strain evidence="7">XF8</strain>
    </source>
</reference>
<dbReference type="EMBL" id="AP023091">
    <property type="protein sequence ID" value="BCE25682.1"/>
    <property type="molecule type" value="Genomic_DNA"/>
</dbReference>
<sequence>MRFNNYVADIDAHTEQDAPVFSITDGKFADAGLKLNGSSNRFDRAWKLCQEAVAGVLHNAAPAFGNRGLDGVC</sequence>
<dbReference type="EMBL" id="AP023098">
    <property type="protein sequence ID" value="BCE86644.1"/>
    <property type="molecule type" value="Genomic_DNA"/>
</dbReference>
<evidence type="ECO:0000313" key="3">
    <source>
        <dbReference type="EMBL" id="BCE43097.1"/>
    </source>
</evidence>
<reference evidence="4" key="5">
    <citation type="submission" date="2020-05" db="EMBL/GenBank/DDBJ databases">
        <title>Complete genome sequence of Bradyrhizobium diazoefficiens XF4 isolated from soybean nodule.</title>
        <authorList>
            <person name="Noda R."/>
            <person name="Kakizaki K."/>
            <person name="Minamisawa K."/>
        </authorList>
    </citation>
    <scope>NUCLEOTIDE SEQUENCE</scope>
    <source>
        <strain evidence="4">XF4</strain>
    </source>
</reference>
<gene>
    <name evidence="9" type="ORF">XF10B_82330</name>
    <name evidence="1" type="ORF">XF1B_83630</name>
    <name evidence="2" type="ORF">XF2B_82030</name>
    <name evidence="3" type="ORF">XF3B_81280</name>
    <name evidence="4" type="ORF">XF4B_82900</name>
    <name evidence="5" type="ORF">XF5B_81860</name>
    <name evidence="6" type="ORF">XF6B_81570</name>
    <name evidence="7" type="ORF">XF8B_81340</name>
    <name evidence="8" type="ORF">XF9B_80650</name>
</gene>
<evidence type="ECO:0000313" key="6">
    <source>
        <dbReference type="EMBL" id="BCE69358.1"/>
    </source>
</evidence>
<reference evidence="1" key="1">
    <citation type="submission" date="2020-05" db="EMBL/GenBank/DDBJ databases">
        <title>Complete genome sequence of Bradyrhizobium diazoefficiens XF1 isolated from soybean nodule.</title>
        <authorList>
            <person name="Noda R."/>
            <person name="Kakizaki K."/>
            <person name="Minamisawa K."/>
        </authorList>
    </citation>
    <scope>NUCLEOTIDE SEQUENCE</scope>
    <source>
        <strain evidence="1">XF1</strain>
    </source>
</reference>
<dbReference type="EMBL" id="AP023093">
    <property type="protein sequence ID" value="BCE43097.1"/>
    <property type="molecule type" value="Genomic_DNA"/>
</dbReference>
<reference evidence="5" key="6">
    <citation type="submission" date="2020-05" db="EMBL/GenBank/DDBJ databases">
        <title>Complete genome sequence of Bradyrhizobium diazoefficiens XF5 isolated from soybean nodule.</title>
        <authorList>
            <person name="Noda R."/>
            <person name="Kakizaki K."/>
            <person name="Minamisawa K."/>
        </authorList>
    </citation>
    <scope>NUCLEOTIDE SEQUENCE</scope>
    <source>
        <strain evidence="5">XF5</strain>
    </source>
</reference>
<dbReference type="EMBL" id="AP023094">
    <property type="protein sequence ID" value="BCE51941.1"/>
    <property type="molecule type" value="Genomic_DNA"/>
</dbReference>
<evidence type="ECO:0000313" key="1">
    <source>
        <dbReference type="EMBL" id="BCE25682.1"/>
    </source>
</evidence>
<dbReference type="EMBL" id="AP023095">
    <property type="protein sequence ID" value="BCE60674.1"/>
    <property type="molecule type" value="Genomic_DNA"/>
</dbReference>
<accession>A0A810BRB9</accession>
<reference evidence="3" key="4">
    <citation type="submission" date="2020-05" db="EMBL/GenBank/DDBJ databases">
        <title>Complete genome sequence of Bradyrhizobium diazoefficiens XF3 isolated from soybean nodule.</title>
        <authorList>
            <person name="Noda R."/>
            <person name="Kakizaki K."/>
            <person name="Minamisawa K."/>
        </authorList>
    </citation>
    <scope>NUCLEOTIDE SEQUENCE</scope>
    <source>
        <strain evidence="3">XF3</strain>
    </source>
</reference>
<dbReference type="AlphaFoldDB" id="A0A810BRB9"/>
<reference evidence="9" key="2">
    <citation type="submission" date="2020-05" db="EMBL/GenBank/DDBJ databases">
        <title>Complete genome sequence of Bradyrhizobium diazoefficiens XF10 isolated from soybean nodule.</title>
        <authorList>
            <person name="Noda R."/>
            <person name="Kakizaki K."/>
            <person name="Minamisawa K."/>
        </authorList>
    </citation>
    <scope>NUCLEOTIDE SEQUENCE</scope>
    <source>
        <strain evidence="9">XF10</strain>
    </source>
</reference>
<reference evidence="6" key="7">
    <citation type="submission" date="2020-05" db="EMBL/GenBank/DDBJ databases">
        <title>Complete genome sequence of Bradyrhizobium diazoefficiens XF6 isolated from soybean nodule.</title>
        <authorList>
            <person name="Noda R."/>
            <person name="Kakizaki K."/>
            <person name="Minamisawa K."/>
        </authorList>
    </citation>
    <scope>NUCLEOTIDE SEQUENCE</scope>
    <source>
        <strain evidence="6">XF6</strain>
    </source>
</reference>
<protein>
    <submittedName>
        <fullName evidence="7">Uncharacterized protein</fullName>
    </submittedName>
</protein>
<evidence type="ECO:0000313" key="5">
    <source>
        <dbReference type="EMBL" id="BCE60674.1"/>
    </source>
</evidence>
<name>A0A810BRB9_9BRAD</name>